<dbReference type="SUPFAM" id="SSF56214">
    <property type="entry name" value="4'-phosphopantetheinyl transferase"/>
    <property type="match status" value="1"/>
</dbReference>
<keyword evidence="5" id="KW-1185">Reference proteome</keyword>
<proteinExistence type="inferred from homology"/>
<dbReference type="Pfam" id="PF01648">
    <property type="entry name" value="ACPS"/>
    <property type="match status" value="1"/>
</dbReference>
<evidence type="ECO:0000313" key="5">
    <source>
        <dbReference type="Proteomes" id="UP000618240"/>
    </source>
</evidence>
<dbReference type="PANTHER" id="PTHR12215">
    <property type="entry name" value="PHOSPHOPANTETHEINE TRANSFERASE"/>
    <property type="match status" value="1"/>
</dbReference>
<dbReference type="RefSeq" id="WP_225690179.1">
    <property type="nucleotide sequence ID" value="NZ_JAERSE020000005.1"/>
</dbReference>
<dbReference type="EMBL" id="JAERSE020000005">
    <property type="protein sequence ID" value="MCA6068980.1"/>
    <property type="molecule type" value="Genomic_DNA"/>
</dbReference>
<dbReference type="InterPro" id="IPR050559">
    <property type="entry name" value="P-Pant_transferase_sf"/>
</dbReference>
<protein>
    <submittedName>
        <fullName evidence="4">4'-phosphopantetheinyl transferase superfamily protein</fullName>
    </submittedName>
</protein>
<dbReference type="GO" id="GO:0016740">
    <property type="term" value="F:transferase activity"/>
    <property type="evidence" value="ECO:0007669"/>
    <property type="project" value="UniProtKB-KW"/>
</dbReference>
<comment type="caution">
    <text evidence="4">The sequence shown here is derived from an EMBL/GenBank/DDBJ whole genome shotgun (WGS) entry which is preliminary data.</text>
</comment>
<keyword evidence="2 4" id="KW-0808">Transferase</keyword>
<dbReference type="Gene3D" id="3.90.470.20">
    <property type="entry name" value="4'-phosphopantetheinyl transferase domain"/>
    <property type="match status" value="2"/>
</dbReference>
<dbReference type="Proteomes" id="UP000618240">
    <property type="component" value="Unassembled WGS sequence"/>
</dbReference>
<evidence type="ECO:0000313" key="4">
    <source>
        <dbReference type="EMBL" id="MCA6068980.1"/>
    </source>
</evidence>
<evidence type="ECO:0000256" key="2">
    <source>
        <dbReference type="ARBA" id="ARBA00022679"/>
    </source>
</evidence>
<evidence type="ECO:0000259" key="3">
    <source>
        <dbReference type="Pfam" id="PF01648"/>
    </source>
</evidence>
<gene>
    <name evidence="4" type="ORF">JI747_017580</name>
</gene>
<dbReference type="PANTHER" id="PTHR12215:SF10">
    <property type="entry name" value="L-AMINOADIPATE-SEMIALDEHYDE DEHYDROGENASE-PHOSPHOPANTETHEINYL TRANSFERASE"/>
    <property type="match status" value="1"/>
</dbReference>
<organism evidence="4 5">
    <name type="scientific">Chryseobacterium tagetis</name>
    <dbReference type="NCBI Taxonomy" id="2801334"/>
    <lineage>
        <taxon>Bacteria</taxon>
        <taxon>Pseudomonadati</taxon>
        <taxon>Bacteroidota</taxon>
        <taxon>Flavobacteriia</taxon>
        <taxon>Flavobacteriales</taxon>
        <taxon>Weeksellaceae</taxon>
        <taxon>Chryseobacterium group</taxon>
        <taxon>Chryseobacterium</taxon>
    </lineage>
</organism>
<evidence type="ECO:0000256" key="1">
    <source>
        <dbReference type="ARBA" id="ARBA00010990"/>
    </source>
</evidence>
<dbReference type="InterPro" id="IPR008278">
    <property type="entry name" value="4-PPantetheinyl_Trfase_dom"/>
</dbReference>
<comment type="similarity">
    <text evidence="1">Belongs to the P-Pant transferase superfamily. Gsp/Sfp/HetI/AcpT family.</text>
</comment>
<sequence length="212" mass="24831">MEVWVAYSFLNKNNSEKVEELFSKLPENLVKSVIQYQDNDRKSRMISKLLLEILVRKMNPDQNFFWNLYQKDSFSRPYFKDVEMNFSTSHHEGFSVVCATRKAKCGIDSELIKPLHIEVYNDFLHPEEKQFINQQINPQTSFYEIWTKKEAVLKASGLGISQELQSFDVHGDIIQINGEKYSTEELNLSENSITYIATDQKITQLNLEEIVF</sequence>
<reference evidence="4 5" key="1">
    <citation type="submission" date="2021-09" db="EMBL/GenBank/DDBJ databases">
        <title>Genome sequencing and assembly of Chryseobacterium sp. RG1.</title>
        <authorList>
            <person name="Chhetri G."/>
        </authorList>
    </citation>
    <scope>NUCLEOTIDE SEQUENCE [LARGE SCALE GENOMIC DNA]</scope>
    <source>
        <strain evidence="4 5">RG1</strain>
    </source>
</reference>
<dbReference type="InterPro" id="IPR037143">
    <property type="entry name" value="4-PPantetheinyl_Trfase_dom_sf"/>
</dbReference>
<feature type="domain" description="4'-phosphopantetheinyl transferase" evidence="3">
    <location>
        <begin position="105"/>
        <end position="171"/>
    </location>
</feature>
<name>A0ABS8A5C4_9FLAO</name>
<accession>A0ABS8A5C4</accession>